<name>A0A066Z364_9ACTN</name>
<evidence type="ECO:0000313" key="2">
    <source>
        <dbReference type="EMBL" id="KDN88183.1"/>
    </source>
</evidence>
<dbReference type="HOGENOM" id="CLU_2916445_0_0_11"/>
<gene>
    <name evidence="2" type="ORF">KCH_00330</name>
</gene>
<evidence type="ECO:0000313" key="3">
    <source>
        <dbReference type="Proteomes" id="UP000027178"/>
    </source>
</evidence>
<protein>
    <submittedName>
        <fullName evidence="2">Uncharacterized protein</fullName>
    </submittedName>
</protein>
<comment type="caution">
    <text evidence="2">The sequence shown here is derived from an EMBL/GenBank/DDBJ whole genome shotgun (WGS) entry which is preliminary data.</text>
</comment>
<dbReference type="Proteomes" id="UP000027178">
    <property type="component" value="Unassembled WGS sequence"/>
</dbReference>
<dbReference type="AlphaFoldDB" id="A0A066Z364"/>
<evidence type="ECO:0000256" key="1">
    <source>
        <dbReference type="SAM" id="MobiDB-lite"/>
    </source>
</evidence>
<organism evidence="2 3">
    <name type="scientific">Kitasatospora cheerisanensis KCTC 2395</name>
    <dbReference type="NCBI Taxonomy" id="1348663"/>
    <lineage>
        <taxon>Bacteria</taxon>
        <taxon>Bacillati</taxon>
        <taxon>Actinomycetota</taxon>
        <taxon>Actinomycetes</taxon>
        <taxon>Kitasatosporales</taxon>
        <taxon>Streptomycetaceae</taxon>
        <taxon>Kitasatospora</taxon>
    </lineage>
</organism>
<keyword evidence="3" id="KW-1185">Reference proteome</keyword>
<reference evidence="2 3" key="1">
    <citation type="submission" date="2014-05" db="EMBL/GenBank/DDBJ databases">
        <title>Draft Genome Sequence of Kitasatospora cheerisanensis KCTC 2395.</title>
        <authorList>
            <person name="Nam D.H."/>
        </authorList>
    </citation>
    <scope>NUCLEOTIDE SEQUENCE [LARGE SCALE GENOMIC DNA]</scope>
    <source>
        <strain evidence="2 3">KCTC 2395</strain>
    </source>
</reference>
<sequence length="61" mass="6580">MRRRWPKAGYALVDTAPPGAVSRAGDGERADPPRRLRPARTGRARPDRPTARAAPGTGHQP</sequence>
<feature type="region of interest" description="Disordered" evidence="1">
    <location>
        <begin position="1"/>
        <end position="61"/>
    </location>
</feature>
<accession>A0A066Z364</accession>
<feature type="compositionally biased region" description="Basic and acidic residues" evidence="1">
    <location>
        <begin position="25"/>
        <end position="34"/>
    </location>
</feature>
<dbReference type="EMBL" id="JNBY01000003">
    <property type="protein sequence ID" value="KDN88183.1"/>
    <property type="molecule type" value="Genomic_DNA"/>
</dbReference>
<feature type="compositionally biased region" description="Low complexity" evidence="1">
    <location>
        <begin position="51"/>
        <end position="61"/>
    </location>
</feature>
<proteinExistence type="predicted"/>